<evidence type="ECO:0000313" key="1">
    <source>
        <dbReference type="EMBL" id="ADK79264.1"/>
    </source>
</evidence>
<dbReference type="PANTHER" id="PTHR36439:SF1">
    <property type="entry name" value="DUF1697 DOMAIN-CONTAINING PROTEIN"/>
    <property type="match status" value="1"/>
</dbReference>
<dbReference type="PIRSF" id="PIRSF008502">
    <property type="entry name" value="UCP008502"/>
    <property type="match status" value="1"/>
</dbReference>
<dbReference type="eggNOG" id="COG3797">
    <property type="taxonomic scope" value="Bacteria"/>
</dbReference>
<dbReference type="Proteomes" id="UP000002318">
    <property type="component" value="Chromosome"/>
</dbReference>
<sequence length="178" mass="20319">MNQYAAFLKGVNVGGKNRLSMAELREAMERHGFSAPKTYINSGNILFFHNAEKSEVKKELQDMIEQAFGLTIEVVVKTKEEINDTLQSDPFDTTTETEPAKKMVMMLTSKVDPERFASIEADDKIIEKTYERGDLLYIYYRNGAGRSKLTIDYVEKVLGTSCTARNWNTLLKMKEILE</sequence>
<dbReference type="STRING" id="573413.Spirs_0104"/>
<protein>
    <recommendedName>
        <fullName evidence="3">Cytoplasmic protein</fullName>
    </recommendedName>
</protein>
<evidence type="ECO:0008006" key="3">
    <source>
        <dbReference type="Google" id="ProtNLM"/>
    </source>
</evidence>
<dbReference type="KEGG" id="ssm:Spirs_0104"/>
<dbReference type="EMBL" id="CP002116">
    <property type="protein sequence ID" value="ADK79264.1"/>
    <property type="molecule type" value="Genomic_DNA"/>
</dbReference>
<proteinExistence type="predicted"/>
<dbReference type="SUPFAM" id="SSF160379">
    <property type="entry name" value="SP0830-like"/>
    <property type="match status" value="1"/>
</dbReference>
<dbReference type="Pfam" id="PF08002">
    <property type="entry name" value="DUF1697"/>
    <property type="match status" value="1"/>
</dbReference>
<dbReference type="AlphaFoldDB" id="E1R8C0"/>
<evidence type="ECO:0000313" key="2">
    <source>
        <dbReference type="Proteomes" id="UP000002318"/>
    </source>
</evidence>
<dbReference type="InterPro" id="IPR012545">
    <property type="entry name" value="DUF1697"/>
</dbReference>
<dbReference type="Gene3D" id="3.30.70.1280">
    <property type="entry name" value="SP0830-like domains"/>
    <property type="match status" value="1"/>
</dbReference>
<gene>
    <name evidence="1" type="ordered locus">Spirs_0104</name>
</gene>
<dbReference type="PANTHER" id="PTHR36439">
    <property type="entry name" value="BLL4334 PROTEIN"/>
    <property type="match status" value="1"/>
</dbReference>
<accession>E1R8C0</accession>
<dbReference type="HOGENOM" id="CLU_106303_2_0_12"/>
<keyword evidence="2" id="KW-1185">Reference proteome</keyword>
<dbReference type="RefSeq" id="WP_013252728.1">
    <property type="nucleotide sequence ID" value="NC_014364.1"/>
</dbReference>
<name>E1R8C0_SEDSS</name>
<reference evidence="1 2" key="1">
    <citation type="journal article" date="2010" name="Stand. Genomic Sci.">
        <title>Complete genome sequence of Spirochaeta smaragdinae type strain (SEBR 4228).</title>
        <authorList>
            <person name="Mavromatis K."/>
            <person name="Yasawong M."/>
            <person name="Chertkov O."/>
            <person name="Lapidus A."/>
            <person name="Lucas S."/>
            <person name="Nolan M."/>
            <person name="Del Rio T.G."/>
            <person name="Tice H."/>
            <person name="Cheng J.F."/>
            <person name="Pitluck S."/>
            <person name="Liolios K."/>
            <person name="Ivanova N."/>
            <person name="Tapia R."/>
            <person name="Han C."/>
            <person name="Bruce D."/>
            <person name="Goodwin L."/>
            <person name="Pati A."/>
            <person name="Chen A."/>
            <person name="Palaniappan K."/>
            <person name="Land M."/>
            <person name="Hauser L."/>
            <person name="Chang Y.J."/>
            <person name="Jeffries C.D."/>
            <person name="Detter J.C."/>
            <person name="Rohde M."/>
            <person name="Brambilla E."/>
            <person name="Spring S."/>
            <person name="Goker M."/>
            <person name="Sikorski J."/>
            <person name="Woyke T."/>
            <person name="Bristow J."/>
            <person name="Eisen J.A."/>
            <person name="Markowitz V."/>
            <person name="Hugenholtz P."/>
            <person name="Klenk H.P."/>
            <person name="Kyrpides N.C."/>
        </authorList>
    </citation>
    <scope>NUCLEOTIDE SEQUENCE [LARGE SCALE GENOMIC DNA]</scope>
    <source>
        <strain evidence="2">DSM 11293 / JCM 15392 / SEBR 4228</strain>
    </source>
</reference>
<organism evidence="1 2">
    <name type="scientific">Sediminispirochaeta smaragdinae (strain DSM 11293 / JCM 15392 / SEBR 4228)</name>
    <name type="common">Spirochaeta smaragdinae</name>
    <dbReference type="NCBI Taxonomy" id="573413"/>
    <lineage>
        <taxon>Bacteria</taxon>
        <taxon>Pseudomonadati</taxon>
        <taxon>Spirochaetota</taxon>
        <taxon>Spirochaetia</taxon>
        <taxon>Spirochaetales</taxon>
        <taxon>Spirochaetaceae</taxon>
        <taxon>Sediminispirochaeta</taxon>
    </lineage>
</organism>